<feature type="domain" description="DFDF" evidence="2">
    <location>
        <begin position="174"/>
        <end position="210"/>
    </location>
</feature>
<evidence type="ECO:0000313" key="3">
    <source>
        <dbReference type="EMBL" id="KAK8548840.1"/>
    </source>
</evidence>
<sequence>MNLDGSGGGANPKVGSKIYEKERGECSSRNTGKCKRISGVIVEKEELWKLKSFKDDSVKLVSSQKIHVNAGHISCKTCSDSSSESIRSKSRELETEALIAVCTGKDYSNNEDNVDTLVTNRHLGERDMRGGESKVERSFFSSINLDDMSQKNGEGISRNVNTDSWQKETSKEVGSEPGQLVDDEEFDFTAMNEKFNKADVWDHLGGSSWTQEDADESLEVDVK</sequence>
<feature type="region of interest" description="Disordered" evidence="1">
    <location>
        <begin position="150"/>
        <end position="181"/>
    </location>
</feature>
<reference evidence="3 4" key="1">
    <citation type="journal article" date="2024" name="G3 (Bethesda)">
        <title>Genome assembly of Hibiscus sabdariffa L. provides insights into metabolisms of medicinal natural products.</title>
        <authorList>
            <person name="Kim T."/>
        </authorList>
    </citation>
    <scope>NUCLEOTIDE SEQUENCE [LARGE SCALE GENOMIC DNA]</scope>
    <source>
        <strain evidence="3">TK-2024</strain>
        <tissue evidence="3">Old leaves</tissue>
    </source>
</reference>
<comment type="caution">
    <text evidence="3">The sequence shown here is derived from an EMBL/GenBank/DDBJ whole genome shotgun (WGS) entry which is preliminary data.</text>
</comment>
<feature type="region of interest" description="Disordered" evidence="1">
    <location>
        <begin position="203"/>
        <end position="223"/>
    </location>
</feature>
<protein>
    <recommendedName>
        <fullName evidence="2">DFDF domain-containing protein</fullName>
    </recommendedName>
</protein>
<dbReference type="InterPro" id="IPR025762">
    <property type="entry name" value="DFDF"/>
</dbReference>
<proteinExistence type="predicted"/>
<feature type="region of interest" description="Disordered" evidence="1">
    <location>
        <begin position="1"/>
        <end position="30"/>
    </location>
</feature>
<dbReference type="Proteomes" id="UP001472677">
    <property type="component" value="Unassembled WGS sequence"/>
</dbReference>
<accession>A0ABR2DZM2</accession>
<evidence type="ECO:0000313" key="4">
    <source>
        <dbReference type="Proteomes" id="UP001472677"/>
    </source>
</evidence>
<feature type="compositionally biased region" description="Acidic residues" evidence="1">
    <location>
        <begin position="212"/>
        <end position="223"/>
    </location>
</feature>
<dbReference type="InterPro" id="IPR019050">
    <property type="entry name" value="FDF_dom"/>
</dbReference>
<organism evidence="3 4">
    <name type="scientific">Hibiscus sabdariffa</name>
    <name type="common">roselle</name>
    <dbReference type="NCBI Taxonomy" id="183260"/>
    <lineage>
        <taxon>Eukaryota</taxon>
        <taxon>Viridiplantae</taxon>
        <taxon>Streptophyta</taxon>
        <taxon>Embryophyta</taxon>
        <taxon>Tracheophyta</taxon>
        <taxon>Spermatophyta</taxon>
        <taxon>Magnoliopsida</taxon>
        <taxon>eudicotyledons</taxon>
        <taxon>Gunneridae</taxon>
        <taxon>Pentapetalae</taxon>
        <taxon>rosids</taxon>
        <taxon>malvids</taxon>
        <taxon>Malvales</taxon>
        <taxon>Malvaceae</taxon>
        <taxon>Malvoideae</taxon>
        <taxon>Hibiscus</taxon>
    </lineage>
</organism>
<gene>
    <name evidence="3" type="ORF">V6N12_061744</name>
</gene>
<keyword evidence="4" id="KW-1185">Reference proteome</keyword>
<dbReference type="Pfam" id="PF09532">
    <property type="entry name" value="FDF"/>
    <property type="match status" value="1"/>
</dbReference>
<feature type="compositionally biased region" description="Gly residues" evidence="1">
    <location>
        <begin position="1"/>
        <end position="10"/>
    </location>
</feature>
<dbReference type="EMBL" id="JBBPBM010000021">
    <property type="protein sequence ID" value="KAK8548840.1"/>
    <property type="molecule type" value="Genomic_DNA"/>
</dbReference>
<evidence type="ECO:0000259" key="2">
    <source>
        <dbReference type="PROSITE" id="PS51512"/>
    </source>
</evidence>
<feature type="compositionally biased region" description="Basic and acidic residues" evidence="1">
    <location>
        <begin position="165"/>
        <end position="174"/>
    </location>
</feature>
<name>A0ABR2DZM2_9ROSI</name>
<dbReference type="PROSITE" id="PS51512">
    <property type="entry name" value="DFDF"/>
    <property type="match status" value="1"/>
</dbReference>
<evidence type="ECO:0000256" key="1">
    <source>
        <dbReference type="SAM" id="MobiDB-lite"/>
    </source>
</evidence>